<keyword evidence="2" id="KW-1185">Reference proteome</keyword>
<proteinExistence type="predicted"/>
<dbReference type="RefSeq" id="XP_020748210.2">
    <property type="nucleotide sequence ID" value="XM_020892551.2"/>
</dbReference>
<dbReference type="InParanoid" id="A0A6J0XFU1"/>
<feature type="compositionally biased region" description="Polar residues" evidence="1">
    <location>
        <begin position="362"/>
        <end position="371"/>
    </location>
</feature>
<gene>
    <name evidence="3" type="primary">LOC110136715</name>
</gene>
<dbReference type="Proteomes" id="UP001652640">
    <property type="component" value="Chromosome 33"/>
</dbReference>
<reference evidence="3" key="2">
    <citation type="submission" date="2025-08" db="UniProtKB">
        <authorList>
            <consortium name="RefSeq"/>
        </authorList>
    </citation>
    <scope>IDENTIFICATION</scope>
    <source>
        <tissue evidence="3">Tongue muscle</tissue>
    </source>
</reference>
<name>A0A6J0XFU1_ODOVR</name>
<dbReference type="AlphaFoldDB" id="A0A6J0XFU1"/>
<accession>A0A6J0XFU1</accession>
<dbReference type="KEGG" id="ovr:110136715"/>
<feature type="region of interest" description="Disordered" evidence="1">
    <location>
        <begin position="362"/>
        <end position="416"/>
    </location>
</feature>
<reference evidence="2" key="1">
    <citation type="journal article" date="2022" name="J. Hered.">
        <title>A De Novo Chromosome-Level Genome Assembly of the White-Tailed Deer, Odocoileus Virginianus.</title>
        <authorList>
            <person name="London E.W."/>
            <person name="Roca A.L."/>
            <person name="Novakofski J.E."/>
            <person name="Mateus-Pinilla N.E."/>
        </authorList>
    </citation>
    <scope>NUCLEOTIDE SEQUENCE [LARGE SCALE GENOMIC DNA]</scope>
</reference>
<dbReference type="OrthoDB" id="3176171at2759"/>
<sequence>MVILSDFLRPCRLSRVLVTASPLCTDLLRVKAVPGASWAPTLSACDGRRSGGARDSFQRCWLLGPCLTTQPSRVYGPCHLTPPSVWSQDGSVLNICPPSEEPSRDQLDDREDLPWGAQFELPPTLLDPDSDSYRSSKATPLKKLDKKDSLLPHSSLHILLSPPAHEKPSSQSMKTLISKLCSPAGWEPGTPTPRTAAEAGLSTQALKEMAIGTKSIALIAATRRSRAQDREGGSGRSSLHPAEEAAPDPKDPKPGVTPETTPTDRKWPRASPGRARSAERKARGKPSPPLTRSVQLATEKLQPPATDHIAESQPPPALPQLSKSPGKSFLPAVPSASKMKPSLGFHADESTLHVPEVSFTFPSATWQSSPGPSRAPLLPRDIRGSMDSGGRHHSPLPPSHPCKRQGGSAKRPRRPK</sequence>
<evidence type="ECO:0000313" key="3">
    <source>
        <dbReference type="RefSeq" id="XP_020748210.2"/>
    </source>
</evidence>
<feature type="region of interest" description="Disordered" evidence="1">
    <location>
        <begin position="222"/>
        <end position="344"/>
    </location>
</feature>
<evidence type="ECO:0000256" key="1">
    <source>
        <dbReference type="SAM" id="MobiDB-lite"/>
    </source>
</evidence>
<protein>
    <submittedName>
        <fullName evidence="3">Proteoglycan 4-like isoform X1</fullName>
    </submittedName>
</protein>
<organism evidence="2 3">
    <name type="scientific">Odocoileus virginianus</name>
    <name type="common">White-tailed deer</name>
    <dbReference type="NCBI Taxonomy" id="9874"/>
    <lineage>
        <taxon>Eukaryota</taxon>
        <taxon>Metazoa</taxon>
        <taxon>Chordata</taxon>
        <taxon>Craniata</taxon>
        <taxon>Vertebrata</taxon>
        <taxon>Euteleostomi</taxon>
        <taxon>Mammalia</taxon>
        <taxon>Eutheria</taxon>
        <taxon>Laurasiatheria</taxon>
        <taxon>Artiodactyla</taxon>
        <taxon>Ruminantia</taxon>
        <taxon>Pecora</taxon>
        <taxon>Cervidae</taxon>
        <taxon>Odocoileinae</taxon>
        <taxon>Odocoileus</taxon>
    </lineage>
</organism>
<evidence type="ECO:0000313" key="2">
    <source>
        <dbReference type="Proteomes" id="UP001652640"/>
    </source>
</evidence>
<dbReference type="GeneID" id="110136715"/>
<feature type="region of interest" description="Disordered" evidence="1">
    <location>
        <begin position="119"/>
        <end position="147"/>
    </location>
</feature>
<feature type="compositionally biased region" description="Basic and acidic residues" evidence="1">
    <location>
        <begin position="241"/>
        <end position="253"/>
    </location>
</feature>